<comment type="caution">
    <text evidence="1">The sequence shown here is derived from an EMBL/GenBank/DDBJ whole genome shotgun (WGS) entry which is preliminary data.</text>
</comment>
<dbReference type="AlphaFoldDB" id="A0A430ASX9"/>
<accession>A0A430ASX9</accession>
<name>A0A430ASX9_9ENTE</name>
<reference evidence="1 2" key="1">
    <citation type="submission" date="2017-05" db="EMBL/GenBank/DDBJ databases">
        <title>Vagococcus spp. assemblies.</title>
        <authorList>
            <person name="Gulvik C.A."/>
        </authorList>
    </citation>
    <scope>NUCLEOTIDE SEQUENCE [LARGE SCALE GENOMIC DNA]</scope>
    <source>
        <strain evidence="1 2">LMG 24798</strain>
    </source>
</reference>
<dbReference type="RefSeq" id="WP_126813904.1">
    <property type="nucleotide sequence ID" value="NZ_NGKC01000009.1"/>
</dbReference>
<organism evidence="1 2">
    <name type="scientific">Vagococcus acidifermentans</name>
    <dbReference type="NCBI Taxonomy" id="564710"/>
    <lineage>
        <taxon>Bacteria</taxon>
        <taxon>Bacillati</taxon>
        <taxon>Bacillota</taxon>
        <taxon>Bacilli</taxon>
        <taxon>Lactobacillales</taxon>
        <taxon>Enterococcaceae</taxon>
        <taxon>Vagococcus</taxon>
    </lineage>
</organism>
<keyword evidence="2" id="KW-1185">Reference proteome</keyword>
<evidence type="ECO:0000313" key="2">
    <source>
        <dbReference type="Proteomes" id="UP000286773"/>
    </source>
</evidence>
<sequence length="67" mass="7492">MKTFILTQLNAGKTLEIIFDRTHSLTIDAVTDEFAGSPDLIQVANSNYRDTQLINLVHVKSILVYPS</sequence>
<dbReference type="EMBL" id="NGKC01000009">
    <property type="protein sequence ID" value="RSU11146.1"/>
    <property type="molecule type" value="Genomic_DNA"/>
</dbReference>
<proteinExistence type="predicted"/>
<protein>
    <submittedName>
        <fullName evidence="1">Uncharacterized protein</fullName>
    </submittedName>
</protein>
<dbReference type="Proteomes" id="UP000286773">
    <property type="component" value="Unassembled WGS sequence"/>
</dbReference>
<evidence type="ECO:0000313" key="1">
    <source>
        <dbReference type="EMBL" id="RSU11146.1"/>
    </source>
</evidence>
<gene>
    <name evidence="1" type="ORF">CBF27_08575</name>
</gene>